<comment type="cofactor">
    <cofactor evidence="2">
        <name>Mn(2+)</name>
        <dbReference type="ChEBI" id="CHEBI:29035"/>
    </cofactor>
</comment>
<dbReference type="SUPFAM" id="SSF53092">
    <property type="entry name" value="Creatinase/prolidase N-terminal domain"/>
    <property type="match status" value="1"/>
</dbReference>
<evidence type="ECO:0000313" key="11">
    <source>
        <dbReference type="EMBL" id="KKJ01418.1"/>
    </source>
</evidence>
<dbReference type="STRING" id="317619.GCA_000332315_03983"/>
<dbReference type="OrthoDB" id="9806388at2"/>
<evidence type="ECO:0000256" key="5">
    <source>
        <dbReference type="ARBA" id="ARBA00022723"/>
    </source>
</evidence>
<dbReference type="InterPro" id="IPR036005">
    <property type="entry name" value="Creatinase/aminopeptidase-like"/>
</dbReference>
<evidence type="ECO:0000259" key="9">
    <source>
        <dbReference type="SMART" id="SM01011"/>
    </source>
</evidence>
<dbReference type="GO" id="GO:0005829">
    <property type="term" value="C:cytosol"/>
    <property type="evidence" value="ECO:0007669"/>
    <property type="project" value="TreeGrafter"/>
</dbReference>
<evidence type="ECO:0000256" key="4">
    <source>
        <dbReference type="ARBA" id="ARBA00012574"/>
    </source>
</evidence>
<dbReference type="EMBL" id="AJTX02000002">
    <property type="protein sequence ID" value="KKJ01418.1"/>
    <property type="molecule type" value="Genomic_DNA"/>
</dbReference>
<evidence type="ECO:0000313" key="10">
    <source>
        <dbReference type="EMBL" id="KKI99467.1"/>
    </source>
</evidence>
<evidence type="ECO:0000256" key="1">
    <source>
        <dbReference type="ARBA" id="ARBA00001424"/>
    </source>
</evidence>
<dbReference type="InterPro" id="IPR007865">
    <property type="entry name" value="Aminopep_P_N"/>
</dbReference>
<dbReference type="PANTHER" id="PTHR43226">
    <property type="entry name" value="XAA-PRO AMINOPEPTIDASE 3"/>
    <property type="match status" value="1"/>
</dbReference>
<dbReference type="Proteomes" id="UP000034681">
    <property type="component" value="Unassembled WGS sequence"/>
</dbReference>
<reference evidence="11 12" key="1">
    <citation type="submission" date="2012-04" db="EMBL/GenBank/DDBJ databases">
        <authorList>
            <person name="Shanker A."/>
            <person name="Yadav P."/>
            <person name="Khan S."/>
            <person name="Sharma V."/>
        </authorList>
    </citation>
    <scope>NUCLEOTIDE SEQUENCE [LARGE SCALE GENOMIC DNA]</scope>
    <source>
        <strain evidence="11">CALU 1027</strain>
    </source>
</reference>
<dbReference type="InterPro" id="IPR052433">
    <property type="entry name" value="X-Pro_dipept-like"/>
</dbReference>
<dbReference type="SUPFAM" id="SSF55920">
    <property type="entry name" value="Creatinase/aminopeptidase"/>
    <property type="match status" value="1"/>
</dbReference>
<evidence type="ECO:0000256" key="2">
    <source>
        <dbReference type="ARBA" id="ARBA00001936"/>
    </source>
</evidence>
<evidence type="ECO:0000256" key="7">
    <source>
        <dbReference type="ARBA" id="ARBA00023211"/>
    </source>
</evidence>
<comment type="catalytic activity">
    <reaction evidence="1">
        <text>Release of any N-terminal amino acid, including proline, that is linked to proline, even from a dipeptide or tripeptide.</text>
        <dbReference type="EC" id="3.4.11.9"/>
    </reaction>
</comment>
<protein>
    <recommendedName>
        <fullName evidence="4">Xaa-Pro aminopeptidase</fullName>
        <ecNumber evidence="4">3.4.11.9</ecNumber>
    </recommendedName>
</protein>
<dbReference type="AlphaFoldDB" id="A0A0M2Q2D1"/>
<evidence type="ECO:0000313" key="12">
    <source>
        <dbReference type="Proteomes" id="UP000034681"/>
    </source>
</evidence>
<dbReference type="EMBL" id="AJTX02000005">
    <property type="protein sequence ID" value="KKI99467.1"/>
    <property type="molecule type" value="Genomic_DNA"/>
</dbReference>
<dbReference type="GO" id="GO:0006508">
    <property type="term" value="P:proteolysis"/>
    <property type="evidence" value="ECO:0007669"/>
    <property type="project" value="TreeGrafter"/>
</dbReference>
<dbReference type="Pfam" id="PF00557">
    <property type="entry name" value="Peptidase_M24"/>
    <property type="match status" value="1"/>
</dbReference>
<dbReference type="Pfam" id="PF05195">
    <property type="entry name" value="AMP_N"/>
    <property type="match status" value="1"/>
</dbReference>
<comment type="similarity">
    <text evidence="3 8">Belongs to the peptidase M24B family.</text>
</comment>
<dbReference type="RefSeq" id="WP_017714134.1">
    <property type="nucleotide sequence ID" value="NZ_KB235941.1"/>
</dbReference>
<keyword evidence="12" id="KW-1185">Reference proteome</keyword>
<dbReference type="GO" id="GO:0030145">
    <property type="term" value="F:manganese ion binding"/>
    <property type="evidence" value="ECO:0007669"/>
    <property type="project" value="InterPro"/>
</dbReference>
<keyword evidence="5 8" id="KW-0479">Metal-binding</keyword>
<dbReference type="GO" id="GO:0070006">
    <property type="term" value="F:metalloaminopeptidase activity"/>
    <property type="evidence" value="ECO:0007669"/>
    <property type="project" value="InterPro"/>
</dbReference>
<dbReference type="Gene3D" id="3.40.350.10">
    <property type="entry name" value="Creatinase/prolidase N-terminal domain"/>
    <property type="match status" value="1"/>
</dbReference>
<organism evidence="11 12">
    <name type="scientific">Prochlorothrix hollandica PCC 9006 = CALU 1027</name>
    <dbReference type="NCBI Taxonomy" id="317619"/>
    <lineage>
        <taxon>Bacteria</taxon>
        <taxon>Bacillati</taxon>
        <taxon>Cyanobacteriota</taxon>
        <taxon>Cyanophyceae</taxon>
        <taxon>Prochlorotrichales</taxon>
        <taxon>Prochlorotrichaceae</taxon>
        <taxon>Prochlorothrix</taxon>
    </lineage>
</organism>
<proteinExistence type="inferred from homology"/>
<dbReference type="InterPro" id="IPR001131">
    <property type="entry name" value="Peptidase_M24B_aminopep-P_CS"/>
</dbReference>
<evidence type="ECO:0000256" key="3">
    <source>
        <dbReference type="ARBA" id="ARBA00008766"/>
    </source>
</evidence>
<comment type="caution">
    <text evidence="11">The sequence shown here is derived from an EMBL/GenBank/DDBJ whole genome shotgun (WGS) entry which is preliminary data.</text>
</comment>
<accession>A0A0M2Q2D1</accession>
<dbReference type="SMART" id="SM01011">
    <property type="entry name" value="AMP_N"/>
    <property type="match status" value="1"/>
</dbReference>
<dbReference type="CDD" id="cd01087">
    <property type="entry name" value="Prolidase"/>
    <property type="match status" value="1"/>
</dbReference>
<dbReference type="PANTHER" id="PTHR43226:SF4">
    <property type="entry name" value="XAA-PRO AMINOPEPTIDASE 3"/>
    <property type="match status" value="1"/>
</dbReference>
<dbReference type="InterPro" id="IPR029149">
    <property type="entry name" value="Creatin/AminoP/Spt16_N"/>
</dbReference>
<dbReference type="PROSITE" id="PS00491">
    <property type="entry name" value="PROLINE_PEPTIDASE"/>
    <property type="match status" value="1"/>
</dbReference>
<evidence type="ECO:0000256" key="6">
    <source>
        <dbReference type="ARBA" id="ARBA00022801"/>
    </source>
</evidence>
<dbReference type="InterPro" id="IPR000994">
    <property type="entry name" value="Pept_M24"/>
</dbReference>
<keyword evidence="6" id="KW-0378">Hydrolase</keyword>
<keyword evidence="7" id="KW-0464">Manganese</keyword>
<feature type="domain" description="Aminopeptidase P N-terminal" evidence="9">
    <location>
        <begin position="15"/>
        <end position="148"/>
    </location>
</feature>
<dbReference type="EC" id="3.4.11.9" evidence="4"/>
<dbReference type="eggNOG" id="COG0006">
    <property type="taxonomic scope" value="Bacteria"/>
</dbReference>
<sequence length="452" mass="50797">MNLIAPPAEPQPPQPLLDECRQRRDRLMEKIGQGTAIFSSAPIATMHNDVDYNFRQDSDFFYLTGLVEAQAVAVLAPHHDEHHFILFVQPKDPDKETWSGYRVGVDQAKAYYGADAAYDIGELDAQLPQYLAKADRIYYHMGANQGFNLTVIRHWQSQLRQYHRRGTGPLAIEDARFLLYPLRCVKSPAELVYLNRAMAAGAAAHGRAMEMVRPGLYESQVQTELDYTFRQHFGEGSAYPSIVASGDNACILHYTDNSRQMADGDLLLIDAGCSYGYYNSDITRTFPVGQTFTAEQRILYELVLEAQTQAIAAVQPGQPWNEFHDIAVRVLVDGLVELGLLQGSRDELIEGEKYKPFYMHRTGHWLGLDVHDSGLYKVGEQWLPFQAGQVVTVEPGIYIRRDFKPAEGQPEVPERWLGIGIRIEDDVLVTATGNQVLTAAVPKAVADLEHRF</sequence>
<gene>
    <name evidence="11" type="ORF">PROH_03520</name>
    <name evidence="10" type="ORF">PROH_12765</name>
</gene>
<evidence type="ECO:0000256" key="8">
    <source>
        <dbReference type="RuleBase" id="RU000590"/>
    </source>
</evidence>
<dbReference type="Gene3D" id="3.90.230.10">
    <property type="entry name" value="Creatinase/methionine aminopeptidase superfamily"/>
    <property type="match status" value="1"/>
</dbReference>
<name>A0A0M2Q2D1_PROHO</name>
<reference evidence="11 12" key="2">
    <citation type="submission" date="2015-04" db="EMBL/GenBank/DDBJ databases">
        <authorList>
            <person name="Syromyatnikov M.Y."/>
            <person name="Popov V.N."/>
        </authorList>
    </citation>
    <scope>NUCLEOTIDE SEQUENCE [LARGE SCALE GENOMIC DNA]</scope>
    <source>
        <strain evidence="11">CALU 1027</strain>
    </source>
</reference>